<feature type="compositionally biased region" description="Basic and acidic residues" evidence="1">
    <location>
        <begin position="295"/>
        <end position="309"/>
    </location>
</feature>
<feature type="compositionally biased region" description="Basic and acidic residues" evidence="1">
    <location>
        <begin position="193"/>
        <end position="207"/>
    </location>
</feature>
<name>A0A0B2UXH5_TOXCA</name>
<organism evidence="2 3">
    <name type="scientific">Toxocara canis</name>
    <name type="common">Canine roundworm</name>
    <dbReference type="NCBI Taxonomy" id="6265"/>
    <lineage>
        <taxon>Eukaryota</taxon>
        <taxon>Metazoa</taxon>
        <taxon>Ecdysozoa</taxon>
        <taxon>Nematoda</taxon>
        <taxon>Chromadorea</taxon>
        <taxon>Rhabditida</taxon>
        <taxon>Spirurina</taxon>
        <taxon>Ascaridomorpha</taxon>
        <taxon>Ascaridoidea</taxon>
        <taxon>Toxocaridae</taxon>
        <taxon>Toxocara</taxon>
    </lineage>
</organism>
<evidence type="ECO:0000313" key="3">
    <source>
        <dbReference type="Proteomes" id="UP000031036"/>
    </source>
</evidence>
<feature type="compositionally biased region" description="Basic and acidic residues" evidence="1">
    <location>
        <begin position="397"/>
        <end position="414"/>
    </location>
</feature>
<sequence length="436" mass="49775">MANYRFKFKDGEMCERFTLVLERGGDCYDTLLAKLADTGHPLDGKKLVMMDYDGTRTLISDSRTLWEVIDDSRFNHVNGVTTLEYYKPTGRSMTGENEYIYFRFKEGELCRRFSLKLERNEDAYKVLLKKLGQFGYKANGRLLVCMENDGSRTIVEDRESLWTLIETSLAGGPNVTLHLEYFKTENSDSAESSTKKEDSKVESMTPTEEKLSKRFSLKLERNEDAYKVLLKKLGQFGYKANGRLLVCMENDGSRTIVEDRESLWTLIETSLAGGPNVTLHLEYFKTENSDSAESSTKKDDSKVESMTPTEEKLSKRFSLKLERNEDAYKVLLKKLGQFGYKANGRLLVCMENDGSRTIVEDRESLWTLIETSLAGGPNVTLHLEYFKTENSDSAESSTKKEDSKVESMTPTEEKLSKLEQNVDKLATIITRLSDRM</sequence>
<evidence type="ECO:0000256" key="1">
    <source>
        <dbReference type="SAM" id="MobiDB-lite"/>
    </source>
</evidence>
<feature type="region of interest" description="Disordered" evidence="1">
    <location>
        <begin position="188"/>
        <end position="207"/>
    </location>
</feature>
<keyword evidence="3" id="KW-1185">Reference proteome</keyword>
<proteinExistence type="predicted"/>
<dbReference type="Proteomes" id="UP000031036">
    <property type="component" value="Unassembled WGS sequence"/>
</dbReference>
<evidence type="ECO:0000313" key="2">
    <source>
        <dbReference type="EMBL" id="KHN73585.1"/>
    </source>
</evidence>
<dbReference type="EMBL" id="JPKZ01003101">
    <property type="protein sequence ID" value="KHN73585.1"/>
    <property type="molecule type" value="Genomic_DNA"/>
</dbReference>
<accession>A0A0B2UXH5</accession>
<feature type="region of interest" description="Disordered" evidence="1">
    <location>
        <begin position="390"/>
        <end position="414"/>
    </location>
</feature>
<protein>
    <submittedName>
        <fullName evidence="2">Uncharacterized protein</fullName>
    </submittedName>
</protein>
<feature type="region of interest" description="Disordered" evidence="1">
    <location>
        <begin position="288"/>
        <end position="309"/>
    </location>
</feature>
<comment type="caution">
    <text evidence="2">The sequence shown here is derived from an EMBL/GenBank/DDBJ whole genome shotgun (WGS) entry which is preliminary data.</text>
</comment>
<reference evidence="2 3" key="1">
    <citation type="submission" date="2014-11" db="EMBL/GenBank/DDBJ databases">
        <title>Genetic blueprint of the zoonotic pathogen Toxocara canis.</title>
        <authorList>
            <person name="Zhu X.-Q."/>
            <person name="Korhonen P.K."/>
            <person name="Cai H."/>
            <person name="Young N.D."/>
            <person name="Nejsum P."/>
            <person name="von Samson-Himmelstjerna G."/>
            <person name="Boag P.R."/>
            <person name="Tan P."/>
            <person name="Li Q."/>
            <person name="Min J."/>
            <person name="Yang Y."/>
            <person name="Wang X."/>
            <person name="Fang X."/>
            <person name="Hall R.S."/>
            <person name="Hofmann A."/>
            <person name="Sternberg P.W."/>
            <person name="Jex A.R."/>
            <person name="Gasser R.B."/>
        </authorList>
    </citation>
    <scope>NUCLEOTIDE SEQUENCE [LARGE SCALE GENOMIC DNA]</scope>
    <source>
        <strain evidence="2">PN_DK_2014</strain>
    </source>
</reference>
<dbReference type="AlphaFoldDB" id="A0A0B2UXH5"/>
<gene>
    <name evidence="2" type="ORF">Tcan_06222</name>
</gene>